<organism evidence="2 3">
    <name type="scientific">Chryseobacterium lacus</name>
    <dbReference type="NCBI Taxonomy" id="2058346"/>
    <lineage>
        <taxon>Bacteria</taxon>
        <taxon>Pseudomonadati</taxon>
        <taxon>Bacteroidota</taxon>
        <taxon>Flavobacteriia</taxon>
        <taxon>Flavobacteriales</taxon>
        <taxon>Weeksellaceae</taxon>
        <taxon>Chryseobacterium group</taxon>
        <taxon>Chryseobacterium</taxon>
    </lineage>
</organism>
<reference evidence="2 3" key="1">
    <citation type="submission" date="2018-07" db="EMBL/GenBank/DDBJ databases">
        <title>Chryseobacterium lacus sp. nov., isolated from lake water.</title>
        <authorList>
            <person name="Li C.-M."/>
        </authorList>
    </citation>
    <scope>NUCLEOTIDE SEQUENCE [LARGE SCALE GENOMIC DNA]</scope>
    <source>
        <strain evidence="2 3">YLOS41</strain>
    </source>
</reference>
<keyword evidence="3" id="KW-1185">Reference proteome</keyword>
<accession>A0A368MXC4</accession>
<comment type="caution">
    <text evidence="2">The sequence shown here is derived from an EMBL/GenBank/DDBJ whole genome shotgun (WGS) entry which is preliminary data.</text>
</comment>
<evidence type="ECO:0000313" key="2">
    <source>
        <dbReference type="EMBL" id="RCU42828.1"/>
    </source>
</evidence>
<dbReference type="Proteomes" id="UP000252172">
    <property type="component" value="Unassembled WGS sequence"/>
</dbReference>
<dbReference type="OrthoDB" id="6121546at2"/>
<sequence>MKDIKRLQKVLKYKNRNDLADLLKNSRSNIRETSTYGSMWYSIISYFEIYSPARNNEKLISLSEEDKSELHKAILLIYPIKENEPEIVDIEFYPDFDLEDEYELVDAKNLEKIDFQYIQEQITKCNQKIAEKDFEGAVTNSRTLLESICLYIYEMKVGEYDYKGNLIKLYKDVSQTLNMTPSDHSDEYLKQILSGVFSIINGVSGLRNNFSDSHGNSPRKNYKIDDRHAILTVNLSKTIAEYLFLSYEKNEKKIIN</sequence>
<gene>
    <name evidence="2" type="ORF">DQ356_08470</name>
</gene>
<dbReference type="AlphaFoldDB" id="A0A368MXC4"/>
<dbReference type="Pfam" id="PF14355">
    <property type="entry name" value="Abi_C"/>
    <property type="match status" value="1"/>
</dbReference>
<dbReference type="RefSeq" id="WP_114304039.1">
    <property type="nucleotide sequence ID" value="NZ_QPIE01000005.1"/>
</dbReference>
<dbReference type="EMBL" id="QPIE01000005">
    <property type="protein sequence ID" value="RCU42828.1"/>
    <property type="molecule type" value="Genomic_DNA"/>
</dbReference>
<feature type="domain" description="Abortive infection protein-like C-terminal" evidence="1">
    <location>
        <begin position="168"/>
        <end position="244"/>
    </location>
</feature>
<name>A0A368MXC4_9FLAO</name>
<evidence type="ECO:0000259" key="1">
    <source>
        <dbReference type="Pfam" id="PF14355"/>
    </source>
</evidence>
<protein>
    <recommendedName>
        <fullName evidence="1">Abortive infection protein-like C-terminal domain-containing protein</fullName>
    </recommendedName>
</protein>
<evidence type="ECO:0000313" key="3">
    <source>
        <dbReference type="Proteomes" id="UP000252172"/>
    </source>
</evidence>
<dbReference type="InterPro" id="IPR026001">
    <property type="entry name" value="Abi-like_C"/>
</dbReference>
<proteinExistence type="predicted"/>